<dbReference type="EMBL" id="JBHRYN010000011">
    <property type="protein sequence ID" value="MFC3701893.1"/>
    <property type="molecule type" value="Genomic_DNA"/>
</dbReference>
<protein>
    <submittedName>
        <fullName evidence="2">Uncharacterized protein</fullName>
    </submittedName>
</protein>
<evidence type="ECO:0000313" key="3">
    <source>
        <dbReference type="Proteomes" id="UP001595710"/>
    </source>
</evidence>
<dbReference type="Proteomes" id="UP001595710">
    <property type="component" value="Unassembled WGS sequence"/>
</dbReference>
<organism evidence="2 3">
    <name type="scientific">Reinekea marina</name>
    <dbReference type="NCBI Taxonomy" id="1310421"/>
    <lineage>
        <taxon>Bacteria</taxon>
        <taxon>Pseudomonadati</taxon>
        <taxon>Pseudomonadota</taxon>
        <taxon>Gammaproteobacteria</taxon>
        <taxon>Oceanospirillales</taxon>
        <taxon>Saccharospirillaceae</taxon>
        <taxon>Reinekea</taxon>
    </lineage>
</organism>
<evidence type="ECO:0000256" key="1">
    <source>
        <dbReference type="SAM" id="Phobius"/>
    </source>
</evidence>
<feature type="transmembrane region" description="Helical" evidence="1">
    <location>
        <begin position="7"/>
        <end position="32"/>
    </location>
</feature>
<keyword evidence="1" id="KW-0812">Transmembrane</keyword>
<feature type="transmembrane region" description="Helical" evidence="1">
    <location>
        <begin position="65"/>
        <end position="88"/>
    </location>
</feature>
<accession>A0ABV7WV09</accession>
<name>A0ABV7WV09_9GAMM</name>
<reference evidence="3" key="1">
    <citation type="journal article" date="2019" name="Int. J. Syst. Evol. Microbiol.">
        <title>The Global Catalogue of Microorganisms (GCM) 10K type strain sequencing project: providing services to taxonomists for standard genome sequencing and annotation.</title>
        <authorList>
            <consortium name="The Broad Institute Genomics Platform"/>
            <consortium name="The Broad Institute Genome Sequencing Center for Infectious Disease"/>
            <person name="Wu L."/>
            <person name="Ma J."/>
        </authorList>
    </citation>
    <scope>NUCLEOTIDE SEQUENCE [LARGE SCALE GENOMIC DNA]</scope>
    <source>
        <strain evidence="3">CECT 8288</strain>
    </source>
</reference>
<sequence>MSNISRYLQFIISILLVGVFAGAYIVLFQSAITIDVIDRSLERHVEQYLLERSTQDIVMREITTLYGWLVLTSSALAVSVGWLVFSSWRDRRIRAKKS</sequence>
<keyword evidence="3" id="KW-1185">Reference proteome</keyword>
<proteinExistence type="predicted"/>
<comment type="caution">
    <text evidence="2">The sequence shown here is derived from an EMBL/GenBank/DDBJ whole genome shotgun (WGS) entry which is preliminary data.</text>
</comment>
<evidence type="ECO:0000313" key="2">
    <source>
        <dbReference type="EMBL" id="MFC3701893.1"/>
    </source>
</evidence>
<keyword evidence="1" id="KW-1133">Transmembrane helix</keyword>
<keyword evidence="1" id="KW-0472">Membrane</keyword>
<gene>
    <name evidence="2" type="ORF">ACFOND_09605</name>
</gene>
<dbReference type="RefSeq" id="WP_290283120.1">
    <property type="nucleotide sequence ID" value="NZ_JAUFQI010000001.1"/>
</dbReference>